<proteinExistence type="predicted"/>
<dbReference type="RefSeq" id="WP_073428452.1">
    <property type="nucleotide sequence ID" value="NZ_CADFGY010000010.1"/>
</dbReference>
<evidence type="ECO:0000256" key="1">
    <source>
        <dbReference type="SAM" id="MobiDB-lite"/>
    </source>
</evidence>
<feature type="compositionally biased region" description="Low complexity" evidence="1">
    <location>
        <begin position="40"/>
        <end position="57"/>
    </location>
</feature>
<evidence type="ECO:0000313" key="3">
    <source>
        <dbReference type="EMBL" id="SHJ88038.1"/>
    </source>
</evidence>
<evidence type="ECO:0000259" key="2">
    <source>
        <dbReference type="Pfam" id="PF00248"/>
    </source>
</evidence>
<feature type="region of interest" description="Disordered" evidence="1">
    <location>
        <begin position="40"/>
        <end position="59"/>
    </location>
</feature>
<organism evidence="3 4">
    <name type="scientific">Paraburkholderia terricola</name>
    <dbReference type="NCBI Taxonomy" id="169427"/>
    <lineage>
        <taxon>Bacteria</taxon>
        <taxon>Pseudomonadati</taxon>
        <taxon>Pseudomonadota</taxon>
        <taxon>Betaproteobacteria</taxon>
        <taxon>Burkholderiales</taxon>
        <taxon>Burkholderiaceae</taxon>
        <taxon>Paraburkholderia</taxon>
    </lineage>
</organism>
<dbReference type="InterPro" id="IPR023210">
    <property type="entry name" value="NADP_OxRdtase_dom"/>
</dbReference>
<name>A0A1M6MX19_9BURK</name>
<dbReference type="PANTHER" id="PTHR43312">
    <property type="entry name" value="D-THREO-ALDOSE 1-DEHYDROGENASE"/>
    <property type="match status" value="1"/>
</dbReference>
<dbReference type="Pfam" id="PF00248">
    <property type="entry name" value="Aldo_ket_red"/>
    <property type="match status" value="1"/>
</dbReference>
<dbReference type="Gene3D" id="3.20.20.100">
    <property type="entry name" value="NADP-dependent oxidoreductase domain"/>
    <property type="match status" value="1"/>
</dbReference>
<dbReference type="Proteomes" id="UP000184395">
    <property type="component" value="Unassembled WGS sequence"/>
</dbReference>
<protein>
    <submittedName>
        <fullName evidence="3">Aldo/keto reductase</fullName>
    </submittedName>
</protein>
<reference evidence="3 4" key="1">
    <citation type="submission" date="2016-11" db="EMBL/GenBank/DDBJ databases">
        <authorList>
            <person name="Jaros S."/>
            <person name="Januszkiewicz K."/>
            <person name="Wedrychowicz H."/>
        </authorList>
    </citation>
    <scope>NUCLEOTIDE SEQUENCE [LARGE SCALE GENOMIC DNA]</scope>
    <source>
        <strain evidence="3 4">LMG 20594</strain>
    </source>
</reference>
<dbReference type="AlphaFoldDB" id="A0A1M6MX19"/>
<sequence length="332" mass="35443">MALSSNDAVRRAGRRSFLRTVTSAAIGLPVSIALPRLTSAQTQAQPQPQPQPQTATPSRIAQRVIPSTGERLPVIGCGTWRTFDVGDDPGARAQLADVLRILFEAGGSAIDSSPMYGSSEAVAGALLTQLDAHRKAFVATKVWTQGREAGIAQMEESLRRFQQPRIDLMQVHNLLGWRTQLATLRDWKARGRIRYIGVTHYTSSAFGEVAAVMRSEKPDFVQINYAADDRAAEARILPLAAELGIAVAINQPFGGGGLLARVGKTPLPAWAAEIDCTSWAQLLLKFVLAQAAVTVVIPGTGRPQYMADNVRAGSGPLPDKAMCARIVAAVGG</sequence>
<evidence type="ECO:0000313" key="4">
    <source>
        <dbReference type="Proteomes" id="UP000184395"/>
    </source>
</evidence>
<dbReference type="InterPro" id="IPR006311">
    <property type="entry name" value="TAT_signal"/>
</dbReference>
<accession>A0A1M6MX19</accession>
<dbReference type="OrthoDB" id="8563187at2"/>
<gene>
    <name evidence="3" type="ORF">SAMN05192548_1008183</name>
</gene>
<dbReference type="SUPFAM" id="SSF51430">
    <property type="entry name" value="NAD(P)-linked oxidoreductase"/>
    <property type="match status" value="1"/>
</dbReference>
<dbReference type="PANTHER" id="PTHR43312:SF1">
    <property type="entry name" value="NADP-DEPENDENT OXIDOREDUCTASE DOMAIN-CONTAINING PROTEIN"/>
    <property type="match status" value="1"/>
</dbReference>
<feature type="domain" description="NADP-dependent oxidoreductase" evidence="2">
    <location>
        <begin position="75"/>
        <end position="322"/>
    </location>
</feature>
<dbReference type="InterPro" id="IPR036812">
    <property type="entry name" value="NAD(P)_OxRdtase_dom_sf"/>
</dbReference>
<dbReference type="InterPro" id="IPR053135">
    <property type="entry name" value="AKR2_Oxidoreductase"/>
</dbReference>
<dbReference type="PROSITE" id="PS51318">
    <property type="entry name" value="TAT"/>
    <property type="match status" value="1"/>
</dbReference>
<dbReference type="EMBL" id="FRAB01000008">
    <property type="protein sequence ID" value="SHJ88038.1"/>
    <property type="molecule type" value="Genomic_DNA"/>
</dbReference>
<dbReference type="STRING" id="169427.SAMN05192548_1008183"/>
<dbReference type="CDD" id="cd19095">
    <property type="entry name" value="AKR_PA4992-like"/>
    <property type="match status" value="1"/>
</dbReference>